<dbReference type="Gene3D" id="1.10.1660.10">
    <property type="match status" value="1"/>
</dbReference>
<comment type="caution">
    <text evidence="7">The sequence shown here is derived from an EMBL/GenBank/DDBJ whole genome shotgun (WGS) entry which is preliminary data.</text>
</comment>
<organism evidence="7 8">
    <name type="scientific">Helicobacter japonicus</name>
    <dbReference type="NCBI Taxonomy" id="425400"/>
    <lineage>
        <taxon>Bacteria</taxon>
        <taxon>Pseudomonadati</taxon>
        <taxon>Campylobacterota</taxon>
        <taxon>Epsilonproteobacteria</taxon>
        <taxon>Campylobacterales</taxon>
        <taxon>Helicobacteraceae</taxon>
        <taxon>Helicobacter</taxon>
    </lineage>
</organism>
<keyword evidence="8" id="KW-1185">Reference proteome</keyword>
<dbReference type="CDD" id="cd01109">
    <property type="entry name" value="HTH_YyaN"/>
    <property type="match status" value="1"/>
</dbReference>
<dbReference type="AlphaFoldDB" id="A0A4U8TR02"/>
<dbReference type="EMBL" id="JRMQ02000002">
    <property type="protein sequence ID" value="TLE02904.1"/>
    <property type="molecule type" value="Genomic_DNA"/>
</dbReference>
<dbReference type="GO" id="GO:0003677">
    <property type="term" value="F:DNA binding"/>
    <property type="evidence" value="ECO:0007669"/>
    <property type="project" value="UniProtKB-KW"/>
</dbReference>
<dbReference type="InterPro" id="IPR000551">
    <property type="entry name" value="MerR-type_HTH_dom"/>
</dbReference>
<dbReference type="Pfam" id="PF13411">
    <property type="entry name" value="MerR_1"/>
    <property type="match status" value="1"/>
</dbReference>
<gene>
    <name evidence="7" type="ORF">LS65_002990</name>
</gene>
<evidence type="ECO:0000256" key="2">
    <source>
        <dbReference type="ARBA" id="ARBA00023015"/>
    </source>
</evidence>
<dbReference type="OrthoDB" id="9802944at2"/>
<evidence type="ECO:0000313" key="7">
    <source>
        <dbReference type="EMBL" id="TLE02904.1"/>
    </source>
</evidence>
<dbReference type="InterPro" id="IPR047057">
    <property type="entry name" value="MerR_fam"/>
</dbReference>
<keyword evidence="5" id="KW-0175">Coiled coil</keyword>
<keyword evidence="1" id="KW-0678">Repressor</keyword>
<feature type="domain" description="HTH merR-type" evidence="6">
    <location>
        <begin position="3"/>
        <end position="72"/>
    </location>
</feature>
<evidence type="ECO:0000256" key="1">
    <source>
        <dbReference type="ARBA" id="ARBA00022491"/>
    </source>
</evidence>
<dbReference type="GO" id="GO:0003700">
    <property type="term" value="F:DNA-binding transcription factor activity"/>
    <property type="evidence" value="ECO:0007669"/>
    <property type="project" value="InterPro"/>
</dbReference>
<dbReference type="PROSITE" id="PS50937">
    <property type="entry name" value="HTH_MERR_2"/>
    <property type="match status" value="1"/>
</dbReference>
<evidence type="ECO:0000256" key="5">
    <source>
        <dbReference type="SAM" id="Coils"/>
    </source>
</evidence>
<name>A0A4U8TR02_9HELI</name>
<evidence type="ECO:0000256" key="3">
    <source>
        <dbReference type="ARBA" id="ARBA00023125"/>
    </source>
</evidence>
<keyword evidence="2" id="KW-0805">Transcription regulation</keyword>
<dbReference type="SMART" id="SM00422">
    <property type="entry name" value="HTH_MERR"/>
    <property type="match status" value="1"/>
</dbReference>
<dbReference type="SUPFAM" id="SSF46955">
    <property type="entry name" value="Putative DNA-binding domain"/>
    <property type="match status" value="1"/>
</dbReference>
<keyword evidence="4" id="KW-0804">Transcription</keyword>
<keyword evidence="3" id="KW-0238">DNA-binding</keyword>
<dbReference type="InterPro" id="IPR009061">
    <property type="entry name" value="DNA-bd_dom_put_sf"/>
</dbReference>
<reference evidence="7 8" key="1">
    <citation type="journal article" date="2014" name="Genome Announc.">
        <title>Draft genome sequences of eight enterohepatic helicobacter species isolated from both laboratory and wild rodents.</title>
        <authorList>
            <person name="Sheh A."/>
            <person name="Shen Z."/>
            <person name="Fox J.G."/>
        </authorList>
    </citation>
    <scope>NUCLEOTIDE SEQUENCE [LARGE SCALE GENOMIC DNA]</scope>
    <source>
        <strain evidence="7 8">MIT 01-6451</strain>
    </source>
</reference>
<dbReference type="PANTHER" id="PTHR30204:SF69">
    <property type="entry name" value="MERR-FAMILY TRANSCRIPTIONAL REGULATOR"/>
    <property type="match status" value="1"/>
</dbReference>
<dbReference type="PANTHER" id="PTHR30204">
    <property type="entry name" value="REDOX-CYCLING DRUG-SENSING TRANSCRIPTIONAL ACTIVATOR SOXR"/>
    <property type="match status" value="1"/>
</dbReference>
<evidence type="ECO:0000259" key="6">
    <source>
        <dbReference type="PROSITE" id="PS50937"/>
    </source>
</evidence>
<proteinExistence type="predicted"/>
<sequence length="129" mass="15563">MMAYTIIEVERKTGIPSTKIRFWIKKGLFPFLQSDENNVRYFSESDIDALRWVEYLRQTKMEIKTIKLYMDLYVQGESTIAERKEMVKNQIEFVKEDLKKTQEILRILEQKHKFYEQLDCVNPTKCLVK</sequence>
<feature type="coiled-coil region" evidence="5">
    <location>
        <begin position="84"/>
        <end position="118"/>
    </location>
</feature>
<evidence type="ECO:0000313" key="8">
    <source>
        <dbReference type="Proteomes" id="UP000029707"/>
    </source>
</evidence>
<dbReference type="Proteomes" id="UP000029707">
    <property type="component" value="Unassembled WGS sequence"/>
</dbReference>
<evidence type="ECO:0000256" key="4">
    <source>
        <dbReference type="ARBA" id="ARBA00023163"/>
    </source>
</evidence>
<dbReference type="STRING" id="425400.LS65_06875"/>
<accession>A0A4U8TR02</accession>
<protein>
    <submittedName>
        <fullName evidence="7">MerR family transcriptional regulator</fullName>
    </submittedName>
</protein>